<reference evidence="2 3" key="1">
    <citation type="submission" date="2018-10" db="EMBL/GenBank/DDBJ databases">
        <title>Genomic Encyclopedia of Archaeal and Bacterial Type Strains, Phase II (KMG-II): from individual species to whole genera.</title>
        <authorList>
            <person name="Goeker M."/>
        </authorList>
    </citation>
    <scope>NUCLEOTIDE SEQUENCE [LARGE SCALE GENOMIC DNA]</scope>
    <source>
        <strain evidence="2 3">DSM 29537</strain>
    </source>
</reference>
<evidence type="ECO:0000313" key="3">
    <source>
        <dbReference type="Proteomes" id="UP000277579"/>
    </source>
</evidence>
<accession>A0A495MLD9</accession>
<dbReference type="Proteomes" id="UP000277579">
    <property type="component" value="Unassembled WGS sequence"/>
</dbReference>
<comment type="caution">
    <text evidence="2">The sequence shown here is derived from an EMBL/GenBank/DDBJ whole genome shotgun (WGS) entry which is preliminary data.</text>
</comment>
<sequence>MIKKIIVSLSLLFSLASVAQEGSASPYSFYGIGDARFKGTTENRSMGGLGILPDSIHMNLQNPATFASLKLTSFTVGGSHNMTNLRTSSAKGDTQRTTIDYLAVAFPTGKLGFGFGLMPYTSVGYKINSFSDQEDGPNRAYSGKGGLNKVFLGAGYQLTSKFSLGVDFSYNFGNIETKSLLSQNVQYGTREMNTSDLSGFSMNAGLVFATKIKKYDFVSSVTYSPQGNLKSENERKIATLAGTGGSEIVVEEKDIVVADSDLKLPSKLAFGAGFGKKTNWFVGAEVTLQESSKFGNRYNDITNVSYEDAKKFSIGGYFIPDYDSFTSYWKRVTYRAGLRYENTGLVVGDTSIKDYGMTMGLGLPVGGSISNLNVGFEYGRRGTTHAGLIKETYANIFVSLSLNDRWFVKRKYE</sequence>
<feature type="chain" id="PRO_5019782314" evidence="1">
    <location>
        <begin position="20"/>
        <end position="413"/>
    </location>
</feature>
<dbReference type="Gene3D" id="2.40.160.60">
    <property type="entry name" value="Outer membrane protein transport protein (OMPP1/FadL/TodX)"/>
    <property type="match status" value="1"/>
</dbReference>
<name>A0A495MLD9_9FLAO</name>
<organism evidence="2 3">
    <name type="scientific">Flavobacterium endophyticum</name>
    <dbReference type="NCBI Taxonomy" id="1540163"/>
    <lineage>
        <taxon>Bacteria</taxon>
        <taxon>Pseudomonadati</taxon>
        <taxon>Bacteroidota</taxon>
        <taxon>Flavobacteriia</taxon>
        <taxon>Flavobacteriales</taxon>
        <taxon>Flavobacteriaceae</taxon>
        <taxon>Flavobacterium</taxon>
    </lineage>
</organism>
<dbReference type="AlphaFoldDB" id="A0A495MLD9"/>
<dbReference type="OrthoDB" id="1491239at2"/>
<protein>
    <submittedName>
        <fullName evidence="2">Long-subunit fatty acid transport protein</fullName>
    </submittedName>
</protein>
<dbReference type="EMBL" id="RBLC01000001">
    <property type="protein sequence ID" value="RKS26766.1"/>
    <property type="molecule type" value="Genomic_DNA"/>
</dbReference>
<evidence type="ECO:0000313" key="2">
    <source>
        <dbReference type="EMBL" id="RKS26766.1"/>
    </source>
</evidence>
<keyword evidence="1" id="KW-0732">Signal</keyword>
<proteinExistence type="predicted"/>
<gene>
    <name evidence="2" type="ORF">CLV94_1836</name>
</gene>
<evidence type="ECO:0000256" key="1">
    <source>
        <dbReference type="SAM" id="SignalP"/>
    </source>
</evidence>
<keyword evidence="3" id="KW-1185">Reference proteome</keyword>
<dbReference type="RefSeq" id="WP_121376061.1">
    <property type="nucleotide sequence ID" value="NZ_RBLC01000001.1"/>
</dbReference>
<feature type="signal peptide" evidence="1">
    <location>
        <begin position="1"/>
        <end position="19"/>
    </location>
</feature>